<dbReference type="GO" id="GO:0005886">
    <property type="term" value="C:plasma membrane"/>
    <property type="evidence" value="ECO:0007669"/>
    <property type="project" value="TreeGrafter"/>
</dbReference>
<dbReference type="AlphaFoldDB" id="A0A3P1X207"/>
<evidence type="ECO:0000313" key="3">
    <source>
        <dbReference type="Proteomes" id="UP000280935"/>
    </source>
</evidence>
<protein>
    <submittedName>
        <fullName evidence="2">DUF881 domain-containing protein</fullName>
    </submittedName>
</protein>
<evidence type="ECO:0000313" key="2">
    <source>
        <dbReference type="EMBL" id="RRD50773.1"/>
    </source>
</evidence>
<gene>
    <name evidence="2" type="ORF">EII35_03315</name>
</gene>
<dbReference type="Pfam" id="PF05949">
    <property type="entry name" value="DUF881"/>
    <property type="match status" value="1"/>
</dbReference>
<dbReference type="InterPro" id="IPR010273">
    <property type="entry name" value="DUF881"/>
</dbReference>
<accession>A0A3P1X207</accession>
<dbReference type="Proteomes" id="UP000280935">
    <property type="component" value="Unassembled WGS sequence"/>
</dbReference>
<evidence type="ECO:0000256" key="1">
    <source>
        <dbReference type="ARBA" id="ARBA00009108"/>
    </source>
</evidence>
<dbReference type="Gene3D" id="3.30.70.1880">
    <property type="entry name" value="Protein of unknown function DUF881"/>
    <property type="match status" value="1"/>
</dbReference>
<dbReference type="RefSeq" id="WP_125227045.1">
    <property type="nucleotide sequence ID" value="NZ_RQYT01000004.1"/>
</dbReference>
<comment type="similarity">
    <text evidence="1">Belongs to the UPF0749 family.</text>
</comment>
<comment type="caution">
    <text evidence="2">The sequence shown here is derived from an EMBL/GenBank/DDBJ whole genome shotgun (WGS) entry which is preliminary data.</text>
</comment>
<organism evidence="2 3">
    <name type="scientific">Arachnia propionica</name>
    <dbReference type="NCBI Taxonomy" id="1750"/>
    <lineage>
        <taxon>Bacteria</taxon>
        <taxon>Bacillati</taxon>
        <taxon>Actinomycetota</taxon>
        <taxon>Actinomycetes</taxon>
        <taxon>Propionibacteriales</taxon>
        <taxon>Propionibacteriaceae</taxon>
        <taxon>Arachnia</taxon>
    </lineage>
</organism>
<proteinExistence type="inferred from homology"/>
<name>A0A3P1X207_9ACTN</name>
<dbReference type="PANTHER" id="PTHR37313">
    <property type="entry name" value="UPF0749 PROTEIN RV1825"/>
    <property type="match status" value="1"/>
</dbReference>
<reference evidence="2 3" key="1">
    <citation type="submission" date="2018-11" db="EMBL/GenBank/DDBJ databases">
        <title>Genomes From Bacteria Associated with the Canine Oral Cavity: a Test Case for Automated Genome-Based Taxonomic Assignment.</title>
        <authorList>
            <person name="Coil D.A."/>
            <person name="Jospin G."/>
            <person name="Darling A.E."/>
            <person name="Wallis C."/>
            <person name="Davis I.J."/>
            <person name="Harris S."/>
            <person name="Eisen J.A."/>
            <person name="Holcombe L.J."/>
            <person name="O'Flynn C."/>
        </authorList>
    </citation>
    <scope>NUCLEOTIDE SEQUENCE [LARGE SCALE GENOMIC DNA]</scope>
    <source>
        <strain evidence="2 3">OH2822_COT-296</strain>
    </source>
</reference>
<sequence length="258" mass="27354">MSDRRPEGARARLAHILRRRQQATPGNPRGRAATVVVCVLAGLMISVAAVAARGTDLRTDRNLSLRELVATQAERNEDLSREVATVRTEVDELTKALNASPEDDTRLAEVALDAGSEPVSGPGVRVILTDAPVDVKPAGVDDDSLVVHQQDIQAVVNALWAGGAEAISIQGQRVIATTGIKCVGNSVVLHGIPYAPPYVIEAIGDAKDLTRSLDEAPAIRIYRQYVEAYGLGYEQAEVAALDLPAFEGAVGISHAKRG</sequence>
<dbReference type="PANTHER" id="PTHR37313:SF4">
    <property type="entry name" value="CONSERVED MEMBRANE PROTEIN-RELATED"/>
    <property type="match status" value="1"/>
</dbReference>
<dbReference type="EMBL" id="RQYT01000004">
    <property type="protein sequence ID" value="RRD50773.1"/>
    <property type="molecule type" value="Genomic_DNA"/>
</dbReference>
<dbReference type="OrthoDB" id="3214641at2"/>